<evidence type="ECO:0000313" key="2">
    <source>
        <dbReference type="EMBL" id="QPC84605.1"/>
    </source>
</evidence>
<organism evidence="2 3">
    <name type="scientific">Phototrophicus methaneseepsis</name>
    <dbReference type="NCBI Taxonomy" id="2710758"/>
    <lineage>
        <taxon>Bacteria</taxon>
        <taxon>Bacillati</taxon>
        <taxon>Chloroflexota</taxon>
        <taxon>Candidatus Thermofontia</taxon>
        <taxon>Phototrophicales</taxon>
        <taxon>Phototrophicaceae</taxon>
        <taxon>Phototrophicus</taxon>
    </lineage>
</organism>
<dbReference type="EMBL" id="CP062983">
    <property type="protein sequence ID" value="QPC84605.1"/>
    <property type="molecule type" value="Genomic_DNA"/>
</dbReference>
<proteinExistence type="predicted"/>
<evidence type="ECO:0000256" key="1">
    <source>
        <dbReference type="SAM" id="SignalP"/>
    </source>
</evidence>
<feature type="chain" id="PRO_5032555358" evidence="1">
    <location>
        <begin position="22"/>
        <end position="271"/>
    </location>
</feature>
<sequence>MIKRILFVTVLAAMSALAISAQDMPAPAPVAIESVPFARVNYEGVQFTFDAALAASVAVADYAATNDGDGPVASPAYTEFTFEGYGNGDYVNYAPMPRVDVFAIEDFGPYPAFIEQLDELNRLLADRPDLNAYVNADITNPEPVWLPFLPVLPAAQVFRVQPEYIDVDGIQGIRYLVYYSQAMNPITEGEVFYTFQGITDDGQHFVSIIFPISTGTLSGEIPNIDDYVAFAEQYEQYLTETVQGIAPLDANSFSPTLGMLDAVAQSVKVSR</sequence>
<dbReference type="Proteomes" id="UP000594468">
    <property type="component" value="Chromosome"/>
</dbReference>
<dbReference type="AlphaFoldDB" id="A0A7S8ECT1"/>
<dbReference type="KEGG" id="pmet:G4Y79_09575"/>
<feature type="signal peptide" evidence="1">
    <location>
        <begin position="1"/>
        <end position="21"/>
    </location>
</feature>
<gene>
    <name evidence="2" type="ORF">G4Y79_09575</name>
</gene>
<keyword evidence="3" id="KW-1185">Reference proteome</keyword>
<evidence type="ECO:0000313" key="3">
    <source>
        <dbReference type="Proteomes" id="UP000594468"/>
    </source>
</evidence>
<dbReference type="RefSeq" id="WP_195172668.1">
    <property type="nucleotide sequence ID" value="NZ_CP062983.1"/>
</dbReference>
<name>A0A7S8ECT1_9CHLR</name>
<protein>
    <submittedName>
        <fullName evidence="2">Uncharacterized protein</fullName>
    </submittedName>
</protein>
<accession>A0A7S8ECT1</accession>
<keyword evidence="1" id="KW-0732">Signal</keyword>
<reference evidence="2 3" key="1">
    <citation type="submission" date="2020-02" db="EMBL/GenBank/DDBJ databases">
        <authorList>
            <person name="Zheng R.K."/>
            <person name="Sun C.M."/>
        </authorList>
    </citation>
    <scope>NUCLEOTIDE SEQUENCE [LARGE SCALE GENOMIC DNA]</scope>
    <source>
        <strain evidence="3">rifampicinis</strain>
    </source>
</reference>